<dbReference type="Proteomes" id="UP000327439">
    <property type="component" value="Chromosome A07"/>
</dbReference>
<reference evidence="3" key="1">
    <citation type="journal article" date="2020" name="Nat. Genet.">
        <title>Genomic diversifications of five Gossypium allopolyploid species and their impact on cotton improvement.</title>
        <authorList>
            <person name="Chen Z.J."/>
            <person name="Sreedasyam A."/>
            <person name="Ando A."/>
            <person name="Song Q."/>
            <person name="De Santiago L.M."/>
            <person name="Hulse-Kemp A.M."/>
            <person name="Ding M."/>
            <person name="Ye W."/>
            <person name="Kirkbride R.C."/>
            <person name="Jenkins J."/>
            <person name="Plott C."/>
            <person name="Lovell J."/>
            <person name="Lin Y.M."/>
            <person name="Vaughn R."/>
            <person name="Liu B."/>
            <person name="Simpson S."/>
            <person name="Scheffler B.E."/>
            <person name="Wen L."/>
            <person name="Saski C.A."/>
            <person name="Grover C.E."/>
            <person name="Hu G."/>
            <person name="Conover J.L."/>
            <person name="Carlson J.W."/>
            <person name="Shu S."/>
            <person name="Boston L.B."/>
            <person name="Williams M."/>
            <person name="Peterson D.G."/>
            <person name="McGee K."/>
            <person name="Jones D.C."/>
            <person name="Wendel J.F."/>
            <person name="Stelly D.M."/>
            <person name="Grimwood J."/>
            <person name="Schmutz J."/>
        </authorList>
    </citation>
    <scope>NUCLEOTIDE SEQUENCE [LARGE SCALE GENOMIC DNA]</scope>
    <source>
        <strain evidence="3">cv. 3-79</strain>
    </source>
</reference>
<evidence type="ECO:0000313" key="2">
    <source>
        <dbReference type="EMBL" id="KAB2073190.1"/>
    </source>
</evidence>
<organism evidence="2 3">
    <name type="scientific">Gossypium barbadense</name>
    <name type="common">Sea Island cotton</name>
    <name type="synonym">Hibiscus barbadensis</name>
    <dbReference type="NCBI Taxonomy" id="3634"/>
    <lineage>
        <taxon>Eukaryota</taxon>
        <taxon>Viridiplantae</taxon>
        <taxon>Streptophyta</taxon>
        <taxon>Embryophyta</taxon>
        <taxon>Tracheophyta</taxon>
        <taxon>Spermatophyta</taxon>
        <taxon>Magnoliopsida</taxon>
        <taxon>eudicotyledons</taxon>
        <taxon>Gunneridae</taxon>
        <taxon>Pentapetalae</taxon>
        <taxon>rosids</taxon>
        <taxon>malvids</taxon>
        <taxon>Malvales</taxon>
        <taxon>Malvaceae</taxon>
        <taxon>Malvoideae</taxon>
        <taxon>Gossypium</taxon>
    </lineage>
</organism>
<evidence type="ECO:0000313" key="3">
    <source>
        <dbReference type="Proteomes" id="UP000327439"/>
    </source>
</evidence>
<evidence type="ECO:0000256" key="1">
    <source>
        <dbReference type="SAM" id="MobiDB-lite"/>
    </source>
</evidence>
<protein>
    <recommendedName>
        <fullName evidence="4">GAG-pre-integrase domain-containing protein</fullName>
    </recommendedName>
</protein>
<proteinExistence type="predicted"/>
<dbReference type="EMBL" id="CM018208">
    <property type="protein sequence ID" value="KAB2073190.1"/>
    <property type="molecule type" value="Genomic_DNA"/>
</dbReference>
<keyword evidence="3" id="KW-1185">Reference proteome</keyword>
<sequence length="220" mass="24074">MGQHSNDDDLCYSYGNRAGEPIGADQNFGPSGSVRPRLNDGPRVSGPNANFVNLARSMPSAALEVSWQTKSRARVFDVDSSQYDSSQFVGIPRLSEFYASDFSDATEYDSNFNSTDSYVPLLVGSTFWCPDLGVTHHVCQNASNLHTSSPYTGHSDTENLNGGQVRDELYHFSADSVVPYLSTHTTALQDSSMGVDIFSLWHKRLGHPSPAIVKIVLDKC</sequence>
<dbReference type="OrthoDB" id="1000386at2759"/>
<name>A0A5J5V0V5_GOSBA</name>
<evidence type="ECO:0008006" key="4">
    <source>
        <dbReference type="Google" id="ProtNLM"/>
    </source>
</evidence>
<accession>A0A5J5V0V5</accession>
<feature type="region of interest" description="Disordered" evidence="1">
    <location>
        <begin position="22"/>
        <end position="45"/>
    </location>
</feature>
<gene>
    <name evidence="2" type="ORF">ES319_A07G067400v1</name>
</gene>
<dbReference type="AlphaFoldDB" id="A0A5J5V0V5"/>